<name>A0A2V4B0L0_9PSEU</name>
<accession>A0A2V4B0L0</accession>
<sequence>MSVGRIRVNADLIAAATLLGMGLLYGFLALNEGLGTMADTGAGFFPFVVALVLVASSITVGVRDRRAEPDSGAPADDDGEDFAGTVHWWRVVGVVLVALLVPLFGTTVGMIVTLSVSLVLIAKIMGLARWSSALILGVAFGAATWLIFVRWLYVPLPAGTLGLV</sequence>
<evidence type="ECO:0000313" key="3">
    <source>
        <dbReference type="Proteomes" id="UP000249915"/>
    </source>
</evidence>
<dbReference type="EMBL" id="MASW01000002">
    <property type="protein sequence ID" value="PXY27800.1"/>
    <property type="molecule type" value="Genomic_DNA"/>
</dbReference>
<dbReference type="Pfam" id="PF07331">
    <property type="entry name" value="TctB"/>
    <property type="match status" value="1"/>
</dbReference>
<comment type="caution">
    <text evidence="2">The sequence shown here is derived from an EMBL/GenBank/DDBJ whole genome shotgun (WGS) entry which is preliminary data.</text>
</comment>
<dbReference type="Proteomes" id="UP000249915">
    <property type="component" value="Unassembled WGS sequence"/>
</dbReference>
<evidence type="ECO:0000313" key="2">
    <source>
        <dbReference type="EMBL" id="PXY27800.1"/>
    </source>
</evidence>
<feature type="domain" description="DUF1468" evidence="1">
    <location>
        <begin position="13"/>
        <end position="157"/>
    </location>
</feature>
<keyword evidence="3" id="KW-1185">Reference proteome</keyword>
<dbReference type="RefSeq" id="WP_112281813.1">
    <property type="nucleotide sequence ID" value="NZ_MASW01000002.1"/>
</dbReference>
<gene>
    <name evidence="2" type="ORF">BAY60_15615</name>
</gene>
<proteinExistence type="predicted"/>
<dbReference type="AlphaFoldDB" id="A0A2V4B0L0"/>
<evidence type="ECO:0000259" key="1">
    <source>
        <dbReference type="Pfam" id="PF07331"/>
    </source>
</evidence>
<organism evidence="2 3">
    <name type="scientific">Prauserella muralis</name>
    <dbReference type="NCBI Taxonomy" id="588067"/>
    <lineage>
        <taxon>Bacteria</taxon>
        <taxon>Bacillati</taxon>
        <taxon>Actinomycetota</taxon>
        <taxon>Actinomycetes</taxon>
        <taxon>Pseudonocardiales</taxon>
        <taxon>Pseudonocardiaceae</taxon>
        <taxon>Prauserella</taxon>
    </lineage>
</organism>
<reference evidence="2 3" key="1">
    <citation type="submission" date="2016-07" db="EMBL/GenBank/DDBJ databases">
        <title>Draft genome sequence of Prauserella muralis DSM 45305, isolated from a mould-covered wall in an indoor environment.</title>
        <authorList>
            <person name="Ruckert C."/>
            <person name="Albersmeier A."/>
            <person name="Jiang C.-L."/>
            <person name="Jiang Y."/>
            <person name="Kalinowski J."/>
            <person name="Schneider O."/>
            <person name="Winkler A."/>
            <person name="Zotchev S.B."/>
        </authorList>
    </citation>
    <scope>NUCLEOTIDE SEQUENCE [LARGE SCALE GENOMIC DNA]</scope>
    <source>
        <strain evidence="2 3">DSM 45305</strain>
    </source>
</reference>
<protein>
    <recommendedName>
        <fullName evidence="1">DUF1468 domain-containing protein</fullName>
    </recommendedName>
</protein>
<dbReference type="OrthoDB" id="3544414at2"/>
<dbReference type="InterPro" id="IPR009936">
    <property type="entry name" value="DUF1468"/>
</dbReference>